<accession>A0A1T4WKD0</accession>
<evidence type="ECO:0000313" key="2">
    <source>
        <dbReference type="Proteomes" id="UP000190286"/>
    </source>
</evidence>
<reference evidence="1 2" key="1">
    <citation type="submission" date="2017-02" db="EMBL/GenBank/DDBJ databases">
        <authorList>
            <person name="Peterson S.W."/>
        </authorList>
    </citation>
    <scope>NUCLEOTIDE SEQUENCE [LARGE SCALE GENOMIC DNA]</scope>
    <source>
        <strain evidence="1 2">ATCC 27749</strain>
    </source>
</reference>
<gene>
    <name evidence="1" type="ORF">SAMN02745178_00703</name>
</gene>
<keyword evidence="2" id="KW-1185">Reference proteome</keyword>
<dbReference type="Proteomes" id="UP000190286">
    <property type="component" value="Unassembled WGS sequence"/>
</dbReference>
<dbReference type="RefSeq" id="WP_143402665.1">
    <property type="nucleotide sequence ID" value="NZ_DBGASN010000038.1"/>
</dbReference>
<dbReference type="GeneID" id="93339424"/>
<dbReference type="EMBL" id="FUYF01000003">
    <property type="protein sequence ID" value="SKA77782.1"/>
    <property type="molecule type" value="Genomic_DNA"/>
</dbReference>
<dbReference type="AlphaFoldDB" id="A0A1T4WKD0"/>
<organism evidence="1 2">
    <name type="scientific">Gemmiger formicilis</name>
    <dbReference type="NCBI Taxonomy" id="745368"/>
    <lineage>
        <taxon>Bacteria</taxon>
        <taxon>Bacillati</taxon>
        <taxon>Bacillota</taxon>
        <taxon>Clostridia</taxon>
        <taxon>Eubacteriales</taxon>
        <taxon>Gemmiger</taxon>
    </lineage>
</organism>
<name>A0A1T4WKD0_9FIRM</name>
<protein>
    <submittedName>
        <fullName evidence="1">Uncharacterized protein</fullName>
    </submittedName>
</protein>
<evidence type="ECO:0000313" key="1">
    <source>
        <dbReference type="EMBL" id="SKA77782.1"/>
    </source>
</evidence>
<sequence length="42" mass="4584">MTAEASENIEKLVSILLTFSPEQMAAFVAGAREIIAQYTPKN</sequence>
<dbReference type="STRING" id="745368.SAMN02745178_00703"/>
<proteinExistence type="predicted"/>